<reference evidence="2 3" key="1">
    <citation type="submission" date="2016-10" db="EMBL/GenBank/DDBJ databases">
        <authorList>
            <person name="de Groot N.N."/>
        </authorList>
    </citation>
    <scope>NUCLEOTIDE SEQUENCE [LARGE SCALE GENOMIC DNA]</scope>
    <source>
        <strain evidence="2 3">DSM 19012</strain>
    </source>
</reference>
<proteinExistence type="predicted"/>
<feature type="non-terminal residue" evidence="2">
    <location>
        <position position="1"/>
    </location>
</feature>
<evidence type="ECO:0000256" key="1">
    <source>
        <dbReference type="SAM" id="Phobius"/>
    </source>
</evidence>
<accession>A0A1I1XE40</accession>
<name>A0A1I1XE40_9BACT</name>
<keyword evidence="1" id="KW-0812">Transmembrane</keyword>
<dbReference type="EMBL" id="FONA01000005">
    <property type="protein sequence ID" value="SFE03640.1"/>
    <property type="molecule type" value="Genomic_DNA"/>
</dbReference>
<feature type="transmembrane region" description="Helical" evidence="1">
    <location>
        <begin position="94"/>
        <end position="116"/>
    </location>
</feature>
<sequence length="142" mass="16665">KTSLSSFKYLPSRECRYPYSGSASITFKDLFFISCFRSPSRQPLFPSRKSECKNRTFILLNQIFFQLFFDPLNHSYPTIFANCTASLSGCKSRLFILFCNTFFNLFLLFFLIAYVLNTNKTKIKFLFLKNLLVLVLETLKHK</sequence>
<keyword evidence="1" id="KW-0472">Membrane</keyword>
<dbReference type="Proteomes" id="UP000181976">
    <property type="component" value="Unassembled WGS sequence"/>
</dbReference>
<evidence type="ECO:0000313" key="2">
    <source>
        <dbReference type="EMBL" id="SFE03640.1"/>
    </source>
</evidence>
<gene>
    <name evidence="2" type="ORF">SAMN05444380_105171</name>
</gene>
<dbReference type="InParanoid" id="A0A1I1XE40"/>
<dbReference type="AlphaFoldDB" id="A0A1I1XE40"/>
<keyword evidence="3" id="KW-1185">Reference proteome</keyword>
<protein>
    <submittedName>
        <fullName evidence="2">Uncharacterized protein</fullName>
    </submittedName>
</protein>
<evidence type="ECO:0000313" key="3">
    <source>
        <dbReference type="Proteomes" id="UP000181976"/>
    </source>
</evidence>
<keyword evidence="1" id="KW-1133">Transmembrane helix</keyword>
<organism evidence="2 3">
    <name type="scientific">Thermophagus xiamenensis</name>
    <dbReference type="NCBI Taxonomy" id="385682"/>
    <lineage>
        <taxon>Bacteria</taxon>
        <taxon>Pseudomonadati</taxon>
        <taxon>Bacteroidota</taxon>
        <taxon>Bacteroidia</taxon>
        <taxon>Marinilabiliales</taxon>
        <taxon>Marinilabiliaceae</taxon>
        <taxon>Thermophagus</taxon>
    </lineage>
</organism>